<feature type="transmembrane region" description="Helical" evidence="1">
    <location>
        <begin position="322"/>
        <end position="344"/>
    </location>
</feature>
<feature type="transmembrane region" description="Helical" evidence="1">
    <location>
        <begin position="214"/>
        <end position="236"/>
    </location>
</feature>
<dbReference type="Proteomes" id="UP000283509">
    <property type="component" value="Unassembled WGS sequence"/>
</dbReference>
<evidence type="ECO:0000256" key="1">
    <source>
        <dbReference type="SAM" id="Phobius"/>
    </source>
</evidence>
<keyword evidence="1" id="KW-0472">Membrane</keyword>
<dbReference type="EMBL" id="QCYY01003987">
    <property type="protein sequence ID" value="ROT61803.1"/>
    <property type="molecule type" value="Genomic_DNA"/>
</dbReference>
<reference evidence="2 3" key="1">
    <citation type="submission" date="2018-04" db="EMBL/GenBank/DDBJ databases">
        <authorList>
            <person name="Zhang X."/>
            <person name="Yuan J."/>
            <person name="Li F."/>
            <person name="Xiang J."/>
        </authorList>
    </citation>
    <scope>NUCLEOTIDE SEQUENCE [LARGE SCALE GENOMIC DNA]</scope>
    <source>
        <tissue evidence="2">Muscle</tissue>
    </source>
</reference>
<keyword evidence="1" id="KW-0812">Transmembrane</keyword>
<feature type="non-terminal residue" evidence="2">
    <location>
        <position position="1"/>
    </location>
</feature>
<evidence type="ECO:0000313" key="3">
    <source>
        <dbReference type="Proteomes" id="UP000283509"/>
    </source>
</evidence>
<feature type="transmembrane region" description="Helical" evidence="1">
    <location>
        <begin position="257"/>
        <end position="278"/>
    </location>
</feature>
<reference evidence="2 3" key="2">
    <citation type="submission" date="2019-01" db="EMBL/GenBank/DDBJ databases">
        <title>The decoding of complex shrimp genome reveals the adaptation for benthos swimmer, frequently molting mechanism and breeding impact on genome.</title>
        <authorList>
            <person name="Sun Y."/>
            <person name="Gao Y."/>
            <person name="Yu Y."/>
        </authorList>
    </citation>
    <scope>NUCLEOTIDE SEQUENCE [LARGE SCALE GENOMIC DNA]</scope>
    <source>
        <tissue evidence="2">Muscle</tissue>
    </source>
</reference>
<accession>A0A423SCB5</accession>
<evidence type="ECO:0000313" key="2">
    <source>
        <dbReference type="EMBL" id="ROT61803.1"/>
    </source>
</evidence>
<keyword evidence="3" id="KW-1185">Reference proteome</keyword>
<proteinExistence type="predicted"/>
<feature type="transmembrane region" description="Helical" evidence="1">
    <location>
        <begin position="166"/>
        <end position="188"/>
    </location>
</feature>
<feature type="transmembrane region" description="Helical" evidence="1">
    <location>
        <begin position="351"/>
        <end position="372"/>
    </location>
</feature>
<protein>
    <submittedName>
        <fullName evidence="2">Uncharacterized protein</fullName>
    </submittedName>
</protein>
<name>A0A423SCB5_PENVA</name>
<keyword evidence="1" id="KW-1133">Transmembrane helix</keyword>
<comment type="caution">
    <text evidence="2">The sequence shown here is derived from an EMBL/GenBank/DDBJ whole genome shotgun (WGS) entry which is preliminary data.</text>
</comment>
<organism evidence="2 3">
    <name type="scientific">Penaeus vannamei</name>
    <name type="common">Whiteleg shrimp</name>
    <name type="synonym">Litopenaeus vannamei</name>
    <dbReference type="NCBI Taxonomy" id="6689"/>
    <lineage>
        <taxon>Eukaryota</taxon>
        <taxon>Metazoa</taxon>
        <taxon>Ecdysozoa</taxon>
        <taxon>Arthropoda</taxon>
        <taxon>Crustacea</taxon>
        <taxon>Multicrustacea</taxon>
        <taxon>Malacostraca</taxon>
        <taxon>Eumalacostraca</taxon>
        <taxon>Eucarida</taxon>
        <taxon>Decapoda</taxon>
        <taxon>Dendrobranchiata</taxon>
        <taxon>Penaeoidea</taxon>
        <taxon>Penaeidae</taxon>
        <taxon>Penaeus</taxon>
    </lineage>
</organism>
<gene>
    <name evidence="2" type="ORF">C7M84_020387</name>
</gene>
<dbReference type="AlphaFoldDB" id="A0A423SCB5"/>
<sequence>AMRSDPPAGFAKESAVDQGRIRGVSRTAPLYLGRVRSVARAFPVSCGLGLRASRRRGLPAGVRPRRAPSAPSLGLSGGCSAPAGSGVSCGALRLLLLGAFPRASPPVSVGVRVSVGAWLGAVCRGPLGALSCLLGSLSRLRVLCSGPWAVPPPPGPRFGSRLSSGAWCLSCGWLVLLGALGSVGLLVASVPRRPSCLSAAWLVLSRAPMVFCRVPFGGVGVGAVCSLFSAALLVVVSFGGSLSRALCSRALRVCSRASVLGAALAALVGLLVSLAVPLPRCPVGPYRYQPVLSRISLSGSRFSRSLAAASARFVRTWCLPGLAWYSVAGLGALLGLGCLFRAWLAYPSRALVIAMGFVWYQSGLGISSGLLYQSRAWVFSQGLVSVRAWYQSGLGIRQGLYVSQGLTGIRSWLGIHVMGFGIIPARLPLYAEAALAPSGQRVKLSPASSRPRLLVGLSQARFGIISLRASQPVLAPALQGAFGPSSQGALSRSYPVRPSGHQMRAWYPVTGSLQ</sequence>